<keyword evidence="5" id="KW-1185">Reference proteome</keyword>
<evidence type="ECO:0000256" key="2">
    <source>
        <dbReference type="ARBA" id="ARBA00022679"/>
    </source>
</evidence>
<organism evidence="4 5">
    <name type="scientific">Novispirillum itersonii</name>
    <name type="common">Aquaspirillum itersonii</name>
    <dbReference type="NCBI Taxonomy" id="189"/>
    <lineage>
        <taxon>Bacteria</taxon>
        <taxon>Pseudomonadati</taxon>
        <taxon>Pseudomonadota</taxon>
        <taxon>Alphaproteobacteria</taxon>
        <taxon>Rhodospirillales</taxon>
        <taxon>Novispirillaceae</taxon>
        <taxon>Novispirillum</taxon>
    </lineage>
</organism>
<dbReference type="Pfam" id="PF00685">
    <property type="entry name" value="Sulfotransfer_1"/>
    <property type="match status" value="1"/>
</dbReference>
<gene>
    <name evidence="4" type="ORF">FHS48_003139</name>
</gene>
<dbReference type="GO" id="GO:0008146">
    <property type="term" value="F:sulfotransferase activity"/>
    <property type="evidence" value="ECO:0007669"/>
    <property type="project" value="InterPro"/>
</dbReference>
<name>A0A7X0DN38_NOVIT</name>
<comment type="similarity">
    <text evidence="1">Belongs to the sulfotransferase 1 family.</text>
</comment>
<dbReference type="Gene3D" id="3.40.50.300">
    <property type="entry name" value="P-loop containing nucleotide triphosphate hydrolases"/>
    <property type="match status" value="1"/>
</dbReference>
<evidence type="ECO:0000259" key="3">
    <source>
        <dbReference type="Pfam" id="PF00685"/>
    </source>
</evidence>
<evidence type="ECO:0000313" key="4">
    <source>
        <dbReference type="EMBL" id="MBB6211696.1"/>
    </source>
</evidence>
<evidence type="ECO:0000313" key="5">
    <source>
        <dbReference type="Proteomes" id="UP000544872"/>
    </source>
</evidence>
<comment type="caution">
    <text evidence="4">The sequence shown here is derived from an EMBL/GenBank/DDBJ whole genome shotgun (WGS) entry which is preliminary data.</text>
</comment>
<protein>
    <recommendedName>
        <fullName evidence="3">Sulfotransferase domain-containing protein</fullName>
    </recommendedName>
</protein>
<dbReference type="Proteomes" id="UP000544872">
    <property type="component" value="Unassembled WGS sequence"/>
</dbReference>
<reference evidence="4 5" key="1">
    <citation type="submission" date="2020-08" db="EMBL/GenBank/DDBJ databases">
        <title>Genomic Encyclopedia of Type Strains, Phase IV (KMG-IV): sequencing the most valuable type-strain genomes for metagenomic binning, comparative biology and taxonomic classification.</title>
        <authorList>
            <person name="Goeker M."/>
        </authorList>
    </citation>
    <scope>NUCLEOTIDE SEQUENCE [LARGE SCALE GENOMIC DNA]</scope>
    <source>
        <strain evidence="4 5">DSM 11590</strain>
    </source>
</reference>
<dbReference type="RefSeq" id="WP_184264702.1">
    <property type="nucleotide sequence ID" value="NZ_JACIIX010000013.1"/>
</dbReference>
<keyword evidence="2" id="KW-0808">Transferase</keyword>
<sequence length="279" mass="30936">MPRQSGIVWLASYPKSGNTWVRLFLAALTQVPDLETMAGTPRGATAVAMLQQALDISFQDLSAAETETLRPLAYRHLATRNSGPPLPLKVHDRYRMTPAGEPLFPPDASRGCLHLVRDPRDLCLSLAAHYAVTVDRAIAMMAEPDYTPASSSGTATGLVPERWGSWSEHTQSWLDAPMDRLMLRYEDLHADPLGSFTAMARYCGLEDLSGRVEEAIGRTRFDQLAAQEKARGFLERPAALPTFFRVGQAGQWHKALSPAQQSRIERDHGPLMLRLGYLR</sequence>
<dbReference type="SUPFAM" id="SSF52540">
    <property type="entry name" value="P-loop containing nucleoside triphosphate hydrolases"/>
    <property type="match status" value="1"/>
</dbReference>
<dbReference type="InterPro" id="IPR000863">
    <property type="entry name" value="Sulfotransferase_dom"/>
</dbReference>
<feature type="domain" description="Sulfotransferase" evidence="3">
    <location>
        <begin position="8"/>
        <end position="270"/>
    </location>
</feature>
<accession>A0A7X0DN38</accession>
<dbReference type="EMBL" id="JACIIX010000013">
    <property type="protein sequence ID" value="MBB6211696.1"/>
    <property type="molecule type" value="Genomic_DNA"/>
</dbReference>
<dbReference type="InterPro" id="IPR027417">
    <property type="entry name" value="P-loop_NTPase"/>
</dbReference>
<dbReference type="PANTHER" id="PTHR11783">
    <property type="entry name" value="SULFOTRANSFERASE SULT"/>
    <property type="match status" value="1"/>
</dbReference>
<proteinExistence type="inferred from homology"/>
<evidence type="ECO:0000256" key="1">
    <source>
        <dbReference type="ARBA" id="ARBA00005771"/>
    </source>
</evidence>
<dbReference type="AlphaFoldDB" id="A0A7X0DN38"/>